<proteinExistence type="predicted"/>
<evidence type="ECO:0000313" key="2">
    <source>
        <dbReference type="EMBL" id="KAF9485520.1"/>
    </source>
</evidence>
<reference evidence="2" key="1">
    <citation type="submission" date="2020-11" db="EMBL/GenBank/DDBJ databases">
        <authorList>
            <consortium name="DOE Joint Genome Institute"/>
            <person name="Ahrendt S."/>
            <person name="Riley R."/>
            <person name="Andreopoulos W."/>
            <person name="Labutti K."/>
            <person name="Pangilinan J."/>
            <person name="Ruiz-Duenas F.J."/>
            <person name="Barrasa J.M."/>
            <person name="Sanchez-Garcia M."/>
            <person name="Camarero S."/>
            <person name="Miyauchi S."/>
            <person name="Serrano A."/>
            <person name="Linde D."/>
            <person name="Babiker R."/>
            <person name="Drula E."/>
            <person name="Ayuso-Fernandez I."/>
            <person name="Pacheco R."/>
            <person name="Padilla G."/>
            <person name="Ferreira P."/>
            <person name="Barriuso J."/>
            <person name="Kellner H."/>
            <person name="Castanera R."/>
            <person name="Alfaro M."/>
            <person name="Ramirez L."/>
            <person name="Pisabarro A.G."/>
            <person name="Kuo A."/>
            <person name="Tritt A."/>
            <person name="Lipzen A."/>
            <person name="He G."/>
            <person name="Yan M."/>
            <person name="Ng V."/>
            <person name="Cullen D."/>
            <person name="Martin F."/>
            <person name="Rosso M.-N."/>
            <person name="Henrissat B."/>
            <person name="Hibbett D."/>
            <person name="Martinez A.T."/>
            <person name="Grigoriev I.V."/>
        </authorList>
    </citation>
    <scope>NUCLEOTIDE SEQUENCE</scope>
    <source>
        <strain evidence="2">CIRM-BRFM 674</strain>
    </source>
</reference>
<comment type="caution">
    <text evidence="2">The sequence shown here is derived from an EMBL/GenBank/DDBJ whole genome shotgun (WGS) entry which is preliminary data.</text>
</comment>
<name>A0A9P5ZF46_9AGAR</name>
<gene>
    <name evidence="2" type="ORF">BDN70DRAFT_871180</name>
</gene>
<protein>
    <submittedName>
        <fullName evidence="2">Uncharacterized protein</fullName>
    </submittedName>
</protein>
<accession>A0A9P5ZF46</accession>
<dbReference type="EMBL" id="MU155135">
    <property type="protein sequence ID" value="KAF9485520.1"/>
    <property type="molecule type" value="Genomic_DNA"/>
</dbReference>
<dbReference type="Proteomes" id="UP000807469">
    <property type="component" value="Unassembled WGS sequence"/>
</dbReference>
<feature type="transmembrane region" description="Helical" evidence="1">
    <location>
        <begin position="55"/>
        <end position="73"/>
    </location>
</feature>
<keyword evidence="1" id="KW-0472">Membrane</keyword>
<sequence length="87" mass="9782">MFVTWTRTTQVEIPVSAAAFYMLHMRTGPIESQIAVLALEVVRTFADDATLDRAGLLRCVCIYCLLSICLALCQTVRYLSFLLQTSF</sequence>
<evidence type="ECO:0000256" key="1">
    <source>
        <dbReference type="SAM" id="Phobius"/>
    </source>
</evidence>
<evidence type="ECO:0000313" key="3">
    <source>
        <dbReference type="Proteomes" id="UP000807469"/>
    </source>
</evidence>
<keyword evidence="3" id="KW-1185">Reference proteome</keyword>
<organism evidence="2 3">
    <name type="scientific">Pholiota conissans</name>
    <dbReference type="NCBI Taxonomy" id="109636"/>
    <lineage>
        <taxon>Eukaryota</taxon>
        <taxon>Fungi</taxon>
        <taxon>Dikarya</taxon>
        <taxon>Basidiomycota</taxon>
        <taxon>Agaricomycotina</taxon>
        <taxon>Agaricomycetes</taxon>
        <taxon>Agaricomycetidae</taxon>
        <taxon>Agaricales</taxon>
        <taxon>Agaricineae</taxon>
        <taxon>Strophariaceae</taxon>
        <taxon>Pholiota</taxon>
    </lineage>
</organism>
<keyword evidence="1" id="KW-1133">Transmembrane helix</keyword>
<dbReference type="AlphaFoldDB" id="A0A9P5ZF46"/>
<keyword evidence="1" id="KW-0812">Transmembrane</keyword>